<dbReference type="AlphaFoldDB" id="A0A9D4IU80"/>
<dbReference type="Proteomes" id="UP000828390">
    <property type="component" value="Unassembled WGS sequence"/>
</dbReference>
<accession>A0A9D4IU80</accession>
<dbReference type="EMBL" id="JAIWYP010000008">
    <property type="protein sequence ID" value="KAH3784368.1"/>
    <property type="molecule type" value="Genomic_DNA"/>
</dbReference>
<sequence>MNCKDNISMNVAPFPEKHAKLMISVIAPNMILQVYLEPNVASTAIAKPEPCELRGKGHDAHGLATFPRLLSVAVEQHGSPARGLPIQQLSQIIVWWHSA</sequence>
<keyword evidence="2" id="KW-1185">Reference proteome</keyword>
<name>A0A9D4IU80_DREPO</name>
<reference evidence="1" key="1">
    <citation type="journal article" date="2019" name="bioRxiv">
        <title>The Genome of the Zebra Mussel, Dreissena polymorpha: A Resource for Invasive Species Research.</title>
        <authorList>
            <person name="McCartney M.A."/>
            <person name="Auch B."/>
            <person name="Kono T."/>
            <person name="Mallez S."/>
            <person name="Zhang Y."/>
            <person name="Obille A."/>
            <person name="Becker A."/>
            <person name="Abrahante J.E."/>
            <person name="Garbe J."/>
            <person name="Badalamenti J.P."/>
            <person name="Herman A."/>
            <person name="Mangelson H."/>
            <person name="Liachko I."/>
            <person name="Sullivan S."/>
            <person name="Sone E.D."/>
            <person name="Koren S."/>
            <person name="Silverstein K.A.T."/>
            <person name="Beckman K.B."/>
            <person name="Gohl D.M."/>
        </authorList>
    </citation>
    <scope>NUCLEOTIDE SEQUENCE</scope>
    <source>
        <strain evidence="1">Duluth1</strain>
        <tissue evidence="1">Whole animal</tissue>
    </source>
</reference>
<gene>
    <name evidence="1" type="ORF">DPMN_162322</name>
</gene>
<reference evidence="1" key="2">
    <citation type="submission" date="2020-11" db="EMBL/GenBank/DDBJ databases">
        <authorList>
            <person name="McCartney M.A."/>
            <person name="Auch B."/>
            <person name="Kono T."/>
            <person name="Mallez S."/>
            <person name="Becker A."/>
            <person name="Gohl D.M."/>
            <person name="Silverstein K.A.T."/>
            <person name="Koren S."/>
            <person name="Bechman K.B."/>
            <person name="Herman A."/>
            <person name="Abrahante J.E."/>
            <person name="Garbe J."/>
        </authorList>
    </citation>
    <scope>NUCLEOTIDE SEQUENCE</scope>
    <source>
        <strain evidence="1">Duluth1</strain>
        <tissue evidence="1">Whole animal</tissue>
    </source>
</reference>
<evidence type="ECO:0000313" key="2">
    <source>
        <dbReference type="Proteomes" id="UP000828390"/>
    </source>
</evidence>
<organism evidence="1 2">
    <name type="scientific">Dreissena polymorpha</name>
    <name type="common">Zebra mussel</name>
    <name type="synonym">Mytilus polymorpha</name>
    <dbReference type="NCBI Taxonomy" id="45954"/>
    <lineage>
        <taxon>Eukaryota</taxon>
        <taxon>Metazoa</taxon>
        <taxon>Spiralia</taxon>
        <taxon>Lophotrochozoa</taxon>
        <taxon>Mollusca</taxon>
        <taxon>Bivalvia</taxon>
        <taxon>Autobranchia</taxon>
        <taxon>Heteroconchia</taxon>
        <taxon>Euheterodonta</taxon>
        <taxon>Imparidentia</taxon>
        <taxon>Neoheterodontei</taxon>
        <taxon>Myida</taxon>
        <taxon>Dreissenoidea</taxon>
        <taxon>Dreissenidae</taxon>
        <taxon>Dreissena</taxon>
    </lineage>
</organism>
<evidence type="ECO:0000313" key="1">
    <source>
        <dbReference type="EMBL" id="KAH3784368.1"/>
    </source>
</evidence>
<proteinExistence type="predicted"/>
<protein>
    <submittedName>
        <fullName evidence="1">Uncharacterized protein</fullName>
    </submittedName>
</protein>
<comment type="caution">
    <text evidence="1">The sequence shown here is derived from an EMBL/GenBank/DDBJ whole genome shotgun (WGS) entry which is preliminary data.</text>
</comment>